<evidence type="ECO:0008006" key="3">
    <source>
        <dbReference type="Google" id="ProtNLM"/>
    </source>
</evidence>
<dbReference type="InterPro" id="IPR008551">
    <property type="entry name" value="TANGO2"/>
</dbReference>
<dbReference type="EMBL" id="JABDTM020028190">
    <property type="protein sequence ID" value="KAH0809353.1"/>
    <property type="molecule type" value="Genomic_DNA"/>
</dbReference>
<dbReference type="PANTHER" id="PTHR17985:SF8">
    <property type="entry name" value="TRANSPORT AND GOLGI ORGANIZATION PROTEIN 2 HOMOLOG"/>
    <property type="match status" value="1"/>
</dbReference>
<gene>
    <name evidence="1" type="ORF">GEV33_013439</name>
</gene>
<dbReference type="PANTHER" id="PTHR17985">
    <property type="entry name" value="SER/THR-RICH PROTEIN T10 IN DGCR REGION"/>
    <property type="match status" value="1"/>
</dbReference>
<dbReference type="GO" id="GO:0009306">
    <property type="term" value="P:protein secretion"/>
    <property type="evidence" value="ECO:0007669"/>
    <property type="project" value="TreeGrafter"/>
</dbReference>
<name>A0A8J6H798_TENMO</name>
<keyword evidence="2" id="KW-1185">Reference proteome</keyword>
<protein>
    <recommendedName>
        <fullName evidence="3">Transport and Golgi organization protein 2</fullName>
    </recommendedName>
</protein>
<dbReference type="AlphaFoldDB" id="A0A8J6H798"/>
<reference evidence="1" key="2">
    <citation type="submission" date="2021-08" db="EMBL/GenBank/DDBJ databases">
        <authorList>
            <person name="Eriksson T."/>
        </authorList>
    </citation>
    <scope>NUCLEOTIDE SEQUENCE</scope>
    <source>
        <strain evidence="1">Stoneville</strain>
        <tissue evidence="1">Whole head</tissue>
    </source>
</reference>
<dbReference type="Proteomes" id="UP000719412">
    <property type="component" value="Unassembled WGS sequence"/>
</dbReference>
<sequence>MCILFIYTNPNPPAGGYRLIVASNRDEFYRRPARNAFLCPETGIIGGRDMEPGREGGMWLGVSVKPPAIKFGALLNVTGEEKRQATSGRGPLVHDYLKTDETALDYVRNLPFETYSAFNLFMMEVTKDKSSGYHHSNSPQATKQYHGAQVLAFGNSTPDAPFTKVKAGREKFKEIIARAPDRDGLVAGLIDLLKCSDLHLPDPELERRAPRGVGFLSAIFVNMRNGGYGTRTHSVVLVDDECNVEFVEHTMRAPIDPENPEWDVTVVKSRL</sequence>
<evidence type="ECO:0000313" key="2">
    <source>
        <dbReference type="Proteomes" id="UP000719412"/>
    </source>
</evidence>
<comment type="caution">
    <text evidence="1">The sequence shown here is derived from an EMBL/GenBank/DDBJ whole genome shotgun (WGS) entry which is preliminary data.</text>
</comment>
<dbReference type="GO" id="GO:0007030">
    <property type="term" value="P:Golgi organization"/>
    <property type="evidence" value="ECO:0007669"/>
    <property type="project" value="TreeGrafter"/>
</dbReference>
<dbReference type="GO" id="GO:0005794">
    <property type="term" value="C:Golgi apparatus"/>
    <property type="evidence" value="ECO:0007669"/>
    <property type="project" value="TreeGrafter"/>
</dbReference>
<reference evidence="1" key="1">
    <citation type="journal article" date="2020" name="J Insects Food Feed">
        <title>The yellow mealworm (Tenebrio molitor) genome: a resource for the emerging insects as food and feed industry.</title>
        <authorList>
            <person name="Eriksson T."/>
            <person name="Andere A."/>
            <person name="Kelstrup H."/>
            <person name="Emery V."/>
            <person name="Picard C."/>
        </authorList>
    </citation>
    <scope>NUCLEOTIDE SEQUENCE</scope>
    <source>
        <strain evidence="1">Stoneville</strain>
        <tissue evidence="1">Whole head</tissue>
    </source>
</reference>
<evidence type="ECO:0000313" key="1">
    <source>
        <dbReference type="EMBL" id="KAH0809353.1"/>
    </source>
</evidence>
<accession>A0A8J6H798</accession>
<proteinExistence type="predicted"/>
<dbReference type="Pfam" id="PF05742">
    <property type="entry name" value="TANGO2"/>
    <property type="match status" value="1"/>
</dbReference>
<organism evidence="1 2">
    <name type="scientific">Tenebrio molitor</name>
    <name type="common">Yellow mealworm beetle</name>
    <dbReference type="NCBI Taxonomy" id="7067"/>
    <lineage>
        <taxon>Eukaryota</taxon>
        <taxon>Metazoa</taxon>
        <taxon>Ecdysozoa</taxon>
        <taxon>Arthropoda</taxon>
        <taxon>Hexapoda</taxon>
        <taxon>Insecta</taxon>
        <taxon>Pterygota</taxon>
        <taxon>Neoptera</taxon>
        <taxon>Endopterygota</taxon>
        <taxon>Coleoptera</taxon>
        <taxon>Polyphaga</taxon>
        <taxon>Cucujiformia</taxon>
        <taxon>Tenebrionidae</taxon>
        <taxon>Tenebrio</taxon>
    </lineage>
</organism>